<sequence length="64" mass="6936">MRVTAQRATTSSTLQQDYVRSKVRADVDNILDSGTDVDPVVYYSGADVPDVRRHATKSGHASIG</sequence>
<dbReference type="EMBL" id="BAAAMQ010000015">
    <property type="protein sequence ID" value="GAA2114124.1"/>
    <property type="molecule type" value="Genomic_DNA"/>
</dbReference>
<reference evidence="2" key="1">
    <citation type="journal article" date="2019" name="Int. J. Syst. Evol. Microbiol.">
        <title>The Global Catalogue of Microorganisms (GCM) 10K type strain sequencing project: providing services to taxonomists for standard genome sequencing and annotation.</title>
        <authorList>
            <consortium name="The Broad Institute Genomics Platform"/>
            <consortium name="The Broad Institute Genome Sequencing Center for Infectious Disease"/>
            <person name="Wu L."/>
            <person name="Ma J."/>
        </authorList>
    </citation>
    <scope>NUCLEOTIDE SEQUENCE [LARGE SCALE GENOMIC DNA]</scope>
    <source>
        <strain evidence="2">JCM 13813</strain>
    </source>
</reference>
<organism evidence="1 2">
    <name type="scientific">Nocardioides furvisabuli</name>
    <dbReference type="NCBI Taxonomy" id="375542"/>
    <lineage>
        <taxon>Bacteria</taxon>
        <taxon>Bacillati</taxon>
        <taxon>Actinomycetota</taxon>
        <taxon>Actinomycetes</taxon>
        <taxon>Propionibacteriales</taxon>
        <taxon>Nocardioidaceae</taxon>
        <taxon>Nocardioides</taxon>
    </lineage>
</organism>
<name>A0ABP5J9R2_9ACTN</name>
<dbReference type="Proteomes" id="UP001501161">
    <property type="component" value="Unassembled WGS sequence"/>
</dbReference>
<comment type="caution">
    <text evidence="1">The sequence shown here is derived from an EMBL/GenBank/DDBJ whole genome shotgun (WGS) entry which is preliminary data.</text>
</comment>
<proteinExistence type="predicted"/>
<protein>
    <submittedName>
        <fullName evidence="1">Uncharacterized protein</fullName>
    </submittedName>
</protein>
<gene>
    <name evidence="1" type="ORF">GCM10009726_32130</name>
</gene>
<evidence type="ECO:0000313" key="2">
    <source>
        <dbReference type="Proteomes" id="UP001501161"/>
    </source>
</evidence>
<accession>A0ABP5J9R2</accession>
<evidence type="ECO:0000313" key="1">
    <source>
        <dbReference type="EMBL" id="GAA2114124.1"/>
    </source>
</evidence>
<keyword evidence="2" id="KW-1185">Reference proteome</keyword>